<dbReference type="Gene3D" id="1.20.1740.10">
    <property type="entry name" value="Amino acid/polyamine transporter I"/>
    <property type="match status" value="1"/>
</dbReference>
<feature type="transmembrane region" description="Helical" evidence="7">
    <location>
        <begin position="352"/>
        <end position="370"/>
    </location>
</feature>
<dbReference type="PANTHER" id="PTHR45649:SF26">
    <property type="entry name" value="OS04G0435100 PROTEIN"/>
    <property type="match status" value="1"/>
</dbReference>
<dbReference type="EMBL" id="BMNA01000004">
    <property type="protein sequence ID" value="GGM04612.1"/>
    <property type="molecule type" value="Genomic_DNA"/>
</dbReference>
<comment type="subcellular location">
    <subcellularLocation>
        <location evidence="1">Membrane</location>
        <topology evidence="1">Multi-pass membrane protein</topology>
    </subcellularLocation>
</comment>
<dbReference type="Pfam" id="PF13520">
    <property type="entry name" value="AA_permease_2"/>
    <property type="match status" value="1"/>
</dbReference>
<evidence type="ECO:0000256" key="7">
    <source>
        <dbReference type="SAM" id="Phobius"/>
    </source>
</evidence>
<dbReference type="PANTHER" id="PTHR45649">
    <property type="entry name" value="AMINO-ACID PERMEASE BAT1"/>
    <property type="match status" value="1"/>
</dbReference>
<dbReference type="PIRSF" id="PIRSF006060">
    <property type="entry name" value="AA_transporter"/>
    <property type="match status" value="1"/>
</dbReference>
<keyword evidence="4 7" id="KW-1133">Transmembrane helix</keyword>
<dbReference type="GO" id="GO:0022857">
    <property type="term" value="F:transmembrane transporter activity"/>
    <property type="evidence" value="ECO:0007669"/>
    <property type="project" value="InterPro"/>
</dbReference>
<evidence type="ECO:0000256" key="4">
    <source>
        <dbReference type="ARBA" id="ARBA00022989"/>
    </source>
</evidence>
<evidence type="ECO:0000256" key="1">
    <source>
        <dbReference type="ARBA" id="ARBA00004141"/>
    </source>
</evidence>
<comment type="caution">
    <text evidence="8">The sequence shown here is derived from an EMBL/GenBank/DDBJ whole genome shotgun (WGS) entry which is preliminary data.</text>
</comment>
<proteinExistence type="predicted"/>
<feature type="transmembrane region" description="Helical" evidence="7">
    <location>
        <begin position="297"/>
        <end position="320"/>
    </location>
</feature>
<name>A0A917T0J9_9ACTN</name>
<feature type="region of interest" description="Disordered" evidence="6">
    <location>
        <begin position="478"/>
        <end position="497"/>
    </location>
</feature>
<evidence type="ECO:0000256" key="6">
    <source>
        <dbReference type="SAM" id="MobiDB-lite"/>
    </source>
</evidence>
<evidence type="ECO:0000313" key="9">
    <source>
        <dbReference type="Proteomes" id="UP000655208"/>
    </source>
</evidence>
<reference evidence="8" key="2">
    <citation type="submission" date="2020-09" db="EMBL/GenBank/DDBJ databases">
        <authorList>
            <person name="Sun Q."/>
            <person name="Zhou Y."/>
        </authorList>
    </citation>
    <scope>NUCLEOTIDE SEQUENCE</scope>
    <source>
        <strain evidence="8">CGMCC 4.7308</strain>
    </source>
</reference>
<keyword evidence="2" id="KW-0813">Transport</keyword>
<keyword evidence="3 7" id="KW-0812">Transmembrane</keyword>
<keyword evidence="9" id="KW-1185">Reference proteome</keyword>
<keyword evidence="5 7" id="KW-0472">Membrane</keyword>
<feature type="transmembrane region" description="Helical" evidence="7">
    <location>
        <begin position="421"/>
        <end position="440"/>
    </location>
</feature>
<organism evidence="8 9">
    <name type="scientific">Nakamurella endophytica</name>
    <dbReference type="NCBI Taxonomy" id="1748367"/>
    <lineage>
        <taxon>Bacteria</taxon>
        <taxon>Bacillati</taxon>
        <taxon>Actinomycetota</taxon>
        <taxon>Actinomycetes</taxon>
        <taxon>Nakamurellales</taxon>
        <taxon>Nakamurellaceae</taxon>
        <taxon>Nakamurella</taxon>
    </lineage>
</organism>
<reference evidence="8" key="1">
    <citation type="journal article" date="2014" name="Int. J. Syst. Evol. Microbiol.">
        <title>Complete genome sequence of Corynebacterium casei LMG S-19264T (=DSM 44701T), isolated from a smear-ripened cheese.</title>
        <authorList>
            <consortium name="US DOE Joint Genome Institute (JGI-PGF)"/>
            <person name="Walter F."/>
            <person name="Albersmeier A."/>
            <person name="Kalinowski J."/>
            <person name="Ruckert C."/>
        </authorList>
    </citation>
    <scope>NUCLEOTIDE SEQUENCE</scope>
    <source>
        <strain evidence="8">CGMCC 4.7308</strain>
    </source>
</reference>
<sequence>MTVSEEDARLAEFGYTQKLDRSVGRLASFCIGFSVISATTAVYSSFGFGLSHAGPAFVWTFPIAAAVFFVWAVIAGDLAAKIPLAGYAYQWTSRLVGPTLGWFTGFAGLVGFISGFTGVAYIMSSYLGGLFGWELSDAGLIWVTIAIVLVCVVINAYGVRLATLLNNIGVTLELVVTLAGTLIVAAIVFFVSTHHQTVSFLFTKGDTVSEPYLFAWLTSSLGCIFGLLGVEASADVAEETKAARRTIPRTMLYALGVSSAIEFLMYIVFLLGIDDPAAVSASGAPIADIMSRQVAPWFSKAVVAVALTNILVCVLSNMLVATRLMYSISRDNMVPGARFLSHVSPGRRTPSAAVWSTGILSILILLSALVNAQAFAYIIGLSALGYFTVYVLTTGGLVLSRRRGNLPAAEPGTFDLGRMRTPVYTVGLVVFAAVLAALLLLPEFRANGRIFLYVMIGAGVWWALGLRPRLRRGDAGPAYSLRNRTDPAPDSIPSRPS</sequence>
<feature type="transmembrane region" description="Helical" evidence="7">
    <location>
        <begin position="26"/>
        <end position="50"/>
    </location>
</feature>
<feature type="transmembrane region" description="Helical" evidence="7">
    <location>
        <begin position="100"/>
        <end position="127"/>
    </location>
</feature>
<dbReference type="AlphaFoldDB" id="A0A917T0J9"/>
<feature type="transmembrane region" description="Helical" evidence="7">
    <location>
        <begin position="446"/>
        <end position="464"/>
    </location>
</feature>
<accession>A0A917T0J9</accession>
<feature type="transmembrane region" description="Helical" evidence="7">
    <location>
        <begin position="376"/>
        <end position="400"/>
    </location>
</feature>
<feature type="transmembrane region" description="Helical" evidence="7">
    <location>
        <begin position="170"/>
        <end position="192"/>
    </location>
</feature>
<gene>
    <name evidence="8" type="ORF">GCM10011594_26050</name>
</gene>
<feature type="transmembrane region" description="Helical" evidence="7">
    <location>
        <begin position="251"/>
        <end position="273"/>
    </location>
</feature>
<dbReference type="Proteomes" id="UP000655208">
    <property type="component" value="Unassembled WGS sequence"/>
</dbReference>
<evidence type="ECO:0000256" key="3">
    <source>
        <dbReference type="ARBA" id="ARBA00022692"/>
    </source>
</evidence>
<evidence type="ECO:0000313" key="8">
    <source>
        <dbReference type="EMBL" id="GGM04612.1"/>
    </source>
</evidence>
<feature type="transmembrane region" description="Helical" evidence="7">
    <location>
        <begin position="56"/>
        <end position="79"/>
    </location>
</feature>
<dbReference type="RefSeq" id="WP_188942024.1">
    <property type="nucleotide sequence ID" value="NZ_BMNA01000004.1"/>
</dbReference>
<dbReference type="GO" id="GO:0016020">
    <property type="term" value="C:membrane"/>
    <property type="evidence" value="ECO:0007669"/>
    <property type="project" value="UniProtKB-SubCell"/>
</dbReference>
<evidence type="ECO:0000256" key="2">
    <source>
        <dbReference type="ARBA" id="ARBA00022448"/>
    </source>
</evidence>
<protein>
    <submittedName>
        <fullName evidence="8">Amino acid permease</fullName>
    </submittedName>
</protein>
<feature type="transmembrane region" description="Helical" evidence="7">
    <location>
        <begin position="212"/>
        <end position="230"/>
    </location>
</feature>
<dbReference type="InterPro" id="IPR002293">
    <property type="entry name" value="AA/rel_permease1"/>
</dbReference>
<feature type="transmembrane region" description="Helical" evidence="7">
    <location>
        <begin position="139"/>
        <end position="158"/>
    </location>
</feature>
<evidence type="ECO:0000256" key="5">
    <source>
        <dbReference type="ARBA" id="ARBA00023136"/>
    </source>
</evidence>